<feature type="region of interest" description="Disordered" evidence="1">
    <location>
        <begin position="93"/>
        <end position="116"/>
    </location>
</feature>
<dbReference type="AlphaFoldDB" id="W7TID9"/>
<dbReference type="InterPro" id="IPR018200">
    <property type="entry name" value="USP_CS"/>
</dbReference>
<dbReference type="OrthoDB" id="292964at2759"/>
<dbReference type="PANTHER" id="PTHR21646:SF76">
    <property type="entry name" value="UBIQUITIN CARBOXYL-TERMINAL HYDROLASE 32"/>
    <property type="match status" value="1"/>
</dbReference>
<organism evidence="3 4">
    <name type="scientific">Nannochloropsis gaditana</name>
    <dbReference type="NCBI Taxonomy" id="72520"/>
    <lineage>
        <taxon>Eukaryota</taxon>
        <taxon>Sar</taxon>
        <taxon>Stramenopiles</taxon>
        <taxon>Ochrophyta</taxon>
        <taxon>Eustigmatophyceae</taxon>
        <taxon>Eustigmatales</taxon>
        <taxon>Monodopsidaceae</taxon>
        <taxon>Nannochloropsis</taxon>
    </lineage>
</organism>
<keyword evidence="4" id="KW-1185">Reference proteome</keyword>
<dbReference type="InterPro" id="IPR038765">
    <property type="entry name" value="Papain-like_cys_pep_sf"/>
</dbReference>
<feature type="compositionally biased region" description="Low complexity" evidence="1">
    <location>
        <begin position="98"/>
        <end position="116"/>
    </location>
</feature>
<gene>
    <name evidence="3" type="ORF">Naga_102446g1</name>
</gene>
<sequence>PLPGRRGSVGLVNLGNTCYLNSAVQCLAHTLPLTRYFLAHRLAEDLNPSSPLGSGGRVARAYERLVKEMWFGEARVCNPQALKAAVTRFSPPSLLAMPSTTPTSSWSSSWTSSTRT</sequence>
<dbReference type="InterPro" id="IPR001394">
    <property type="entry name" value="Peptidase_C19_UCH"/>
</dbReference>
<dbReference type="InterPro" id="IPR050185">
    <property type="entry name" value="Ub_carboxyl-term_hydrolase"/>
</dbReference>
<dbReference type="Proteomes" id="UP000019335">
    <property type="component" value="Chromosome 8"/>
</dbReference>
<accession>W7TID9</accession>
<reference evidence="3 4" key="1">
    <citation type="journal article" date="2014" name="Mol. Plant">
        <title>Chromosome Scale Genome Assembly and Transcriptome Profiling of Nannochloropsis gaditana in Nitrogen Depletion.</title>
        <authorList>
            <person name="Corteggiani Carpinelli E."/>
            <person name="Telatin A."/>
            <person name="Vitulo N."/>
            <person name="Forcato C."/>
            <person name="D'Angelo M."/>
            <person name="Schiavon R."/>
            <person name="Vezzi A."/>
            <person name="Giacometti G.M."/>
            <person name="Morosinotto T."/>
            <person name="Valle G."/>
        </authorList>
    </citation>
    <scope>NUCLEOTIDE SEQUENCE [LARGE SCALE GENOMIC DNA]</scope>
    <source>
        <strain evidence="3 4">B-31</strain>
    </source>
</reference>
<dbReference type="GO" id="GO:0004843">
    <property type="term" value="F:cysteine-type deubiquitinase activity"/>
    <property type="evidence" value="ECO:0007669"/>
    <property type="project" value="InterPro"/>
</dbReference>
<dbReference type="PROSITE" id="PS00972">
    <property type="entry name" value="USP_1"/>
    <property type="match status" value="1"/>
</dbReference>
<keyword evidence="3" id="KW-0378">Hydrolase</keyword>
<dbReference type="SUPFAM" id="SSF54001">
    <property type="entry name" value="Cysteine proteinases"/>
    <property type="match status" value="1"/>
</dbReference>
<proteinExistence type="predicted"/>
<evidence type="ECO:0000259" key="2">
    <source>
        <dbReference type="PROSITE" id="PS50235"/>
    </source>
</evidence>
<feature type="domain" description="USP" evidence="2">
    <location>
        <begin position="9"/>
        <end position="116"/>
    </location>
</feature>
<evidence type="ECO:0000313" key="3">
    <source>
        <dbReference type="EMBL" id="EWM26780.1"/>
    </source>
</evidence>
<dbReference type="InterPro" id="IPR028889">
    <property type="entry name" value="USP"/>
</dbReference>
<dbReference type="Gene3D" id="3.90.70.10">
    <property type="entry name" value="Cysteine proteinases"/>
    <property type="match status" value="1"/>
</dbReference>
<comment type="caution">
    <text evidence="3">The sequence shown here is derived from an EMBL/GenBank/DDBJ whole genome shotgun (WGS) entry which is preliminary data.</text>
</comment>
<dbReference type="EMBL" id="AZIL01000607">
    <property type="protein sequence ID" value="EWM26780.1"/>
    <property type="molecule type" value="Genomic_DNA"/>
</dbReference>
<dbReference type="Pfam" id="PF00443">
    <property type="entry name" value="UCH"/>
    <property type="match status" value="1"/>
</dbReference>
<dbReference type="GO" id="GO:0016579">
    <property type="term" value="P:protein deubiquitination"/>
    <property type="evidence" value="ECO:0007669"/>
    <property type="project" value="InterPro"/>
</dbReference>
<protein>
    <submittedName>
        <fullName evidence="3">Ubiquitin carboxyl-terminal hydrolase 15 isoform 2</fullName>
    </submittedName>
</protein>
<feature type="non-terminal residue" evidence="3">
    <location>
        <position position="1"/>
    </location>
</feature>
<evidence type="ECO:0000256" key="1">
    <source>
        <dbReference type="SAM" id="MobiDB-lite"/>
    </source>
</evidence>
<dbReference type="PANTHER" id="PTHR21646">
    <property type="entry name" value="UBIQUITIN CARBOXYL-TERMINAL HYDROLASE"/>
    <property type="match status" value="1"/>
</dbReference>
<evidence type="ECO:0000313" key="4">
    <source>
        <dbReference type="Proteomes" id="UP000019335"/>
    </source>
</evidence>
<name>W7TID9_9STRA</name>
<dbReference type="PROSITE" id="PS50235">
    <property type="entry name" value="USP_3"/>
    <property type="match status" value="1"/>
</dbReference>